<proteinExistence type="predicted"/>
<evidence type="ECO:0000313" key="3">
    <source>
        <dbReference type="Proteomes" id="UP000023152"/>
    </source>
</evidence>
<organism evidence="2 3">
    <name type="scientific">Reticulomyxa filosa</name>
    <dbReference type="NCBI Taxonomy" id="46433"/>
    <lineage>
        <taxon>Eukaryota</taxon>
        <taxon>Sar</taxon>
        <taxon>Rhizaria</taxon>
        <taxon>Retaria</taxon>
        <taxon>Foraminifera</taxon>
        <taxon>Monothalamids</taxon>
        <taxon>Reticulomyxidae</taxon>
        <taxon>Reticulomyxa</taxon>
    </lineage>
</organism>
<comment type="caution">
    <text evidence="2">The sequence shown here is derived from an EMBL/GenBank/DDBJ whole genome shotgun (WGS) entry which is preliminary data.</text>
</comment>
<dbReference type="Proteomes" id="UP000023152">
    <property type="component" value="Unassembled WGS sequence"/>
</dbReference>
<keyword evidence="1" id="KW-0812">Transmembrane</keyword>
<reference evidence="2 3" key="1">
    <citation type="journal article" date="2013" name="Curr. Biol.">
        <title>The Genome of the Foraminiferan Reticulomyxa filosa.</title>
        <authorList>
            <person name="Glockner G."/>
            <person name="Hulsmann N."/>
            <person name="Schleicher M."/>
            <person name="Noegel A.A."/>
            <person name="Eichinger L."/>
            <person name="Gallinger C."/>
            <person name="Pawlowski J."/>
            <person name="Sierra R."/>
            <person name="Euteneuer U."/>
            <person name="Pillet L."/>
            <person name="Moustafa A."/>
            <person name="Platzer M."/>
            <person name="Groth M."/>
            <person name="Szafranski K."/>
            <person name="Schliwa M."/>
        </authorList>
    </citation>
    <scope>NUCLEOTIDE SEQUENCE [LARGE SCALE GENOMIC DNA]</scope>
</reference>
<keyword evidence="3" id="KW-1185">Reference proteome</keyword>
<evidence type="ECO:0000256" key="1">
    <source>
        <dbReference type="SAM" id="Phobius"/>
    </source>
</evidence>
<dbReference type="AlphaFoldDB" id="X6NN07"/>
<accession>X6NN07</accession>
<sequence length="110" mass="13207">MYYVFVYLYIYILFINLDFPTAESSNKMIFKSACSNCFDDPLLSFDVVLFVDLFENIDNVLETSGNVNSKKDMKKNRQKRHWRCKNERKADEEHKEFCVIHKSQLYNKEN</sequence>
<gene>
    <name evidence="2" type="ORF">RFI_10040</name>
</gene>
<dbReference type="EMBL" id="ASPP01007466">
    <property type="protein sequence ID" value="ETO27089.1"/>
    <property type="molecule type" value="Genomic_DNA"/>
</dbReference>
<protein>
    <submittedName>
        <fullName evidence="2">Uncharacterized protein</fullName>
    </submittedName>
</protein>
<name>X6NN07_RETFI</name>
<keyword evidence="1" id="KW-1133">Transmembrane helix</keyword>
<feature type="transmembrane region" description="Helical" evidence="1">
    <location>
        <begin position="6"/>
        <end position="22"/>
    </location>
</feature>
<evidence type="ECO:0000313" key="2">
    <source>
        <dbReference type="EMBL" id="ETO27089.1"/>
    </source>
</evidence>
<keyword evidence="1" id="KW-0472">Membrane</keyword>